<keyword evidence="1" id="KW-0812">Transmembrane</keyword>
<evidence type="ECO:0000313" key="5">
    <source>
        <dbReference type="Proteomes" id="UP000322283"/>
    </source>
</evidence>
<feature type="transmembrane region" description="Helical" evidence="1">
    <location>
        <begin position="55"/>
        <end position="75"/>
    </location>
</feature>
<evidence type="ECO:0000313" key="2">
    <source>
        <dbReference type="EMBL" id="AOQ24308.1"/>
    </source>
</evidence>
<organism evidence="2 4">
    <name type="scientific">Neomoorella thermoacetica</name>
    <name type="common">Clostridium thermoaceticum</name>
    <dbReference type="NCBI Taxonomy" id="1525"/>
    <lineage>
        <taxon>Bacteria</taxon>
        <taxon>Bacillati</taxon>
        <taxon>Bacillota</taxon>
        <taxon>Clostridia</taxon>
        <taxon>Neomoorellales</taxon>
        <taxon>Neomoorellaceae</taxon>
        <taxon>Neomoorella</taxon>
    </lineage>
</organism>
<keyword evidence="1" id="KW-1133">Transmembrane helix</keyword>
<evidence type="ECO:0000256" key="1">
    <source>
        <dbReference type="SAM" id="Phobius"/>
    </source>
</evidence>
<dbReference type="EMBL" id="CP017019">
    <property type="protein sequence ID" value="AOQ24308.1"/>
    <property type="molecule type" value="Genomic_DNA"/>
</dbReference>
<feature type="transmembrane region" description="Helical" evidence="1">
    <location>
        <begin position="123"/>
        <end position="142"/>
    </location>
</feature>
<protein>
    <submittedName>
        <fullName evidence="2">Uncharacterized protein</fullName>
    </submittedName>
</protein>
<feature type="transmembrane region" description="Helical" evidence="1">
    <location>
        <begin position="32"/>
        <end position="49"/>
    </location>
</feature>
<keyword evidence="1" id="KW-0472">Membrane</keyword>
<sequence>MEDLRVLFFFYIVEGFLMTMTGLRLFGYKTNVKILAAISITYGASIWIIRGVYQYYHIPLGSHSLILTVILSFLIKMIGKVNWGTALGAALVSFSLVMLGGGMSIVIIQYFQLDVTNVLSNPWLHVLMGYTEIVFLALMLIINKVFGFTLTRSQEIHK</sequence>
<feature type="transmembrane region" description="Helical" evidence="1">
    <location>
        <begin position="6"/>
        <end position="25"/>
    </location>
</feature>
<evidence type="ECO:0000313" key="3">
    <source>
        <dbReference type="EMBL" id="TYL14715.1"/>
    </source>
</evidence>
<feature type="transmembrane region" description="Helical" evidence="1">
    <location>
        <begin position="87"/>
        <end position="111"/>
    </location>
</feature>
<dbReference type="EMBL" id="VCDX01000002">
    <property type="protein sequence ID" value="TYL14715.1"/>
    <property type="molecule type" value="Genomic_DNA"/>
</dbReference>
<reference evidence="3 5" key="2">
    <citation type="submission" date="2019-05" db="EMBL/GenBank/DDBJ databases">
        <title>Genome sequence of Moorella thermoacetica ATCC 33924.</title>
        <authorList>
            <person name="Poehlein A."/>
            <person name="Bengelsdorf F.R."/>
            <person name="Duerre P."/>
            <person name="Daniel R."/>
        </authorList>
    </citation>
    <scope>NUCLEOTIDE SEQUENCE [LARGE SCALE GENOMIC DNA]</scope>
    <source>
        <strain evidence="3 5">ATCC 33924</strain>
    </source>
</reference>
<dbReference type="AlphaFoldDB" id="A0AAC9HI65"/>
<keyword evidence="5" id="KW-1185">Reference proteome</keyword>
<gene>
    <name evidence="2" type="ORF">Maut_01871</name>
    <name evidence="3" type="ORF">MTAT_09500</name>
</gene>
<dbReference type="Proteomes" id="UP000094598">
    <property type="component" value="Chromosome"/>
</dbReference>
<evidence type="ECO:0000313" key="4">
    <source>
        <dbReference type="Proteomes" id="UP000094598"/>
    </source>
</evidence>
<dbReference type="Proteomes" id="UP000322283">
    <property type="component" value="Unassembled WGS sequence"/>
</dbReference>
<proteinExistence type="predicted"/>
<reference evidence="2 4" key="1">
    <citation type="submission" date="2016-08" db="EMBL/GenBank/DDBJ databases">
        <title>Moorella thermoacetica DSM 103132.</title>
        <authorList>
            <person name="Jendresen C.B."/>
            <person name="Redl S.M."/>
            <person name="Jensen T.O."/>
            <person name="Nielsen A.T."/>
        </authorList>
    </citation>
    <scope>NUCLEOTIDE SEQUENCE [LARGE SCALE GENOMIC DNA]</scope>
    <source>
        <strain evidence="2 4">DSM 103132</strain>
    </source>
</reference>
<name>A0AAC9HI65_NEOTH</name>
<accession>A0AAC9HI65</accession>